<protein>
    <submittedName>
        <fullName evidence="3">Uncharacterized protein</fullName>
    </submittedName>
</protein>
<name>A0AB94IYR2_9BACT</name>
<dbReference type="KEGG" id="sbr:SY1_22810"/>
<evidence type="ECO:0000313" key="4">
    <source>
        <dbReference type="Proteomes" id="UP000008957"/>
    </source>
</evidence>
<reference evidence="3 4" key="2">
    <citation type="submission" date="2010-03" db="EMBL/GenBank/DDBJ databases">
        <authorList>
            <person name="Pajon A."/>
        </authorList>
    </citation>
    <scope>NUCLEOTIDE SEQUENCE [LARGE SCALE GENOMIC DNA]</scope>
    <source>
        <strain evidence="3 4">SGP1</strain>
    </source>
</reference>
<evidence type="ECO:0000313" key="3">
    <source>
        <dbReference type="EMBL" id="CBL28963.1"/>
    </source>
</evidence>
<evidence type="ECO:0000256" key="2">
    <source>
        <dbReference type="SAM" id="MobiDB-lite"/>
    </source>
</evidence>
<evidence type="ECO:0000256" key="1">
    <source>
        <dbReference type="SAM" id="Coils"/>
    </source>
</evidence>
<dbReference type="EMBL" id="FP929056">
    <property type="protein sequence ID" value="CBL28963.1"/>
    <property type="molecule type" value="Genomic_DNA"/>
</dbReference>
<feature type="coiled-coil region" evidence="1">
    <location>
        <begin position="68"/>
        <end position="95"/>
    </location>
</feature>
<dbReference type="RefSeq" id="WP_015557109.1">
    <property type="nucleotide sequence ID" value="NC_021038.1"/>
</dbReference>
<keyword evidence="4" id="KW-1185">Reference proteome</keyword>
<dbReference type="AlphaFoldDB" id="A0AB94IYR2"/>
<keyword evidence="1" id="KW-0175">Coiled coil</keyword>
<proteinExistence type="predicted"/>
<gene>
    <name evidence="3" type="ORF">SY1_22810</name>
</gene>
<dbReference type="Proteomes" id="UP000008957">
    <property type="component" value="Chromosome"/>
</dbReference>
<reference evidence="4" key="1">
    <citation type="submission" date="2010-03" db="EMBL/GenBank/DDBJ databases">
        <title>The genome sequence of Synergistetes sp. SGP1.</title>
        <authorList>
            <consortium name="metaHIT consortium -- http://www.metahit.eu/"/>
            <person name="Pajon A."/>
            <person name="Turner K."/>
            <person name="Parkhill J."/>
            <person name="Wade W."/>
            <person name="Vartoukian S."/>
        </authorList>
    </citation>
    <scope>NUCLEOTIDE SEQUENCE [LARGE SCALE GENOMIC DNA]</scope>
    <source>
        <strain evidence="4">SGP1</strain>
    </source>
</reference>
<organism evidence="3 4">
    <name type="scientific">Fretibacterium fastidiosum</name>
    <dbReference type="NCBI Taxonomy" id="651822"/>
    <lineage>
        <taxon>Bacteria</taxon>
        <taxon>Thermotogati</taxon>
        <taxon>Synergistota</taxon>
        <taxon>Synergistia</taxon>
        <taxon>Synergistales</taxon>
        <taxon>Aminobacteriaceae</taxon>
        <taxon>Fretibacterium</taxon>
    </lineage>
</organism>
<sequence length="123" mass="14122">MLRVDREMSGFQGSTRTPSGAGEVVETKGFASVEDALKQVEEARARTSEATFRAWDRHTDMVEKSQKLRRIRMRQEAIKRRNQEQRENSRELMAQVALQNANRTKMIEAGAMKRKAQERNAVA</sequence>
<feature type="region of interest" description="Disordered" evidence="2">
    <location>
        <begin position="1"/>
        <end position="26"/>
    </location>
</feature>
<accession>A0AB94IYR2</accession>